<dbReference type="GO" id="GO:0043683">
    <property type="term" value="P:type IV pilus assembly"/>
    <property type="evidence" value="ECO:0007669"/>
    <property type="project" value="InterPro"/>
</dbReference>
<comment type="caution">
    <text evidence="2">The sequence shown here is derived from an EMBL/GenBank/DDBJ whole genome shotgun (WGS) entry which is preliminary data.</text>
</comment>
<dbReference type="InterPro" id="IPR012902">
    <property type="entry name" value="N_methyl_site"/>
</dbReference>
<organism evidence="2 3">
    <name type="scientific">Zooshikella ganghwensis</name>
    <dbReference type="NCBI Taxonomy" id="202772"/>
    <lineage>
        <taxon>Bacteria</taxon>
        <taxon>Pseudomonadati</taxon>
        <taxon>Pseudomonadota</taxon>
        <taxon>Gammaproteobacteria</taxon>
        <taxon>Oceanospirillales</taxon>
        <taxon>Zooshikellaceae</taxon>
        <taxon>Zooshikella</taxon>
    </lineage>
</organism>
<keyword evidence="1" id="KW-1133">Transmembrane helix</keyword>
<dbReference type="Pfam" id="PF07963">
    <property type="entry name" value="N_methyl"/>
    <property type="match status" value="1"/>
</dbReference>
<evidence type="ECO:0000256" key="1">
    <source>
        <dbReference type="SAM" id="Phobius"/>
    </source>
</evidence>
<gene>
    <name evidence="2" type="ORF">B9G39_02030</name>
</gene>
<sequence>MSKANGFSLIELLIVIAIIGIIAAFAYPSYQDHATRTRRADAQAALMQMSQAMERAYTEASPATYPSAMGTGAGQLNFPIQAPLDGDTKFYNLTILAADGTSYSIAASPIAGGVQAGDGRLIYMSTGRRCRIPASDTVGIDCSGSTVTWDAR</sequence>
<dbReference type="SUPFAM" id="SSF54523">
    <property type="entry name" value="Pili subunits"/>
    <property type="match status" value="1"/>
</dbReference>
<dbReference type="InterPro" id="IPR031982">
    <property type="entry name" value="PilE-like"/>
</dbReference>
<reference evidence="2 3" key="1">
    <citation type="submission" date="2017-04" db="EMBL/GenBank/DDBJ databases">
        <title>Draft genome sequence of Zooshikella ganghwensis VG4 isolated from Red Sea sediments.</title>
        <authorList>
            <person name="Rehman Z."/>
            <person name="Alam I."/>
            <person name="Kamau A."/>
            <person name="Bajic V."/>
            <person name="Leiknes T."/>
        </authorList>
    </citation>
    <scope>NUCLEOTIDE SEQUENCE [LARGE SCALE GENOMIC DNA]</scope>
    <source>
        <strain evidence="2 3">VG4</strain>
    </source>
</reference>
<dbReference type="Proteomes" id="UP000257039">
    <property type="component" value="Unassembled WGS sequence"/>
</dbReference>
<evidence type="ECO:0000313" key="2">
    <source>
        <dbReference type="EMBL" id="RDH42315.1"/>
    </source>
</evidence>
<dbReference type="Pfam" id="PF16732">
    <property type="entry name" value="ComP_DUS"/>
    <property type="match status" value="1"/>
</dbReference>
<dbReference type="EMBL" id="NDXW01000001">
    <property type="protein sequence ID" value="RDH42315.1"/>
    <property type="molecule type" value="Genomic_DNA"/>
</dbReference>
<dbReference type="InterPro" id="IPR045584">
    <property type="entry name" value="Pilin-like"/>
</dbReference>
<evidence type="ECO:0000313" key="3">
    <source>
        <dbReference type="Proteomes" id="UP000257039"/>
    </source>
</evidence>
<proteinExistence type="predicted"/>
<dbReference type="NCBIfam" id="TIGR02532">
    <property type="entry name" value="IV_pilin_GFxxxE"/>
    <property type="match status" value="1"/>
</dbReference>
<accession>A0A4P9VGN5</accession>
<dbReference type="PANTHER" id="PTHR30093">
    <property type="entry name" value="GENERAL SECRETION PATHWAY PROTEIN G"/>
    <property type="match status" value="1"/>
</dbReference>
<protein>
    <submittedName>
        <fullName evidence="2">Prepilin-type N-terminal cleavage/methylation domain-containing protein</fullName>
    </submittedName>
</protein>
<dbReference type="AlphaFoldDB" id="A0A4P9VGN5"/>
<dbReference type="Gene3D" id="3.30.700.10">
    <property type="entry name" value="Glycoprotein, Type 4 Pilin"/>
    <property type="match status" value="1"/>
</dbReference>
<keyword evidence="3" id="KW-1185">Reference proteome</keyword>
<keyword evidence="1" id="KW-0472">Membrane</keyword>
<feature type="transmembrane region" description="Helical" evidence="1">
    <location>
        <begin position="6"/>
        <end position="30"/>
    </location>
</feature>
<name>A0A4P9VGN5_9GAMM</name>
<dbReference type="PANTHER" id="PTHR30093:SF47">
    <property type="entry name" value="TYPE IV PILUS NON-CORE MINOR PILIN PILE"/>
    <property type="match status" value="1"/>
</dbReference>
<keyword evidence="1" id="KW-0812">Transmembrane</keyword>
<dbReference type="RefSeq" id="WP_094785840.1">
    <property type="nucleotide sequence ID" value="NZ_NDXW01000001.1"/>
</dbReference>